<feature type="compositionally biased region" description="Basic and acidic residues" evidence="2">
    <location>
        <begin position="90"/>
        <end position="103"/>
    </location>
</feature>
<dbReference type="EMBL" id="JACMSC010000004">
    <property type="protein sequence ID" value="KAG6526313.1"/>
    <property type="molecule type" value="Genomic_DNA"/>
</dbReference>
<dbReference type="InterPro" id="IPR046431">
    <property type="entry name" value="FAF_dom"/>
</dbReference>
<feature type="domain" description="FAF" evidence="3">
    <location>
        <begin position="247"/>
        <end position="298"/>
    </location>
</feature>
<dbReference type="PANTHER" id="PTHR33155">
    <property type="entry name" value="FANTASTIC FOUR-LIKE PROTEIN (DUF3049)"/>
    <property type="match status" value="1"/>
</dbReference>
<feature type="region of interest" description="Disordered" evidence="2">
    <location>
        <begin position="90"/>
        <end position="118"/>
    </location>
</feature>
<feature type="region of interest" description="Disordered" evidence="2">
    <location>
        <begin position="203"/>
        <end position="225"/>
    </location>
</feature>
<dbReference type="Proteomes" id="UP000734854">
    <property type="component" value="Unassembled WGS sequence"/>
</dbReference>
<feature type="compositionally biased region" description="Low complexity" evidence="2">
    <location>
        <begin position="420"/>
        <end position="431"/>
    </location>
</feature>
<keyword evidence="5" id="KW-1185">Reference proteome</keyword>
<name>A0A8J5HFE6_ZINOF</name>
<protein>
    <recommendedName>
        <fullName evidence="3">FAF domain-containing protein</fullName>
    </recommendedName>
</protein>
<reference evidence="4 5" key="1">
    <citation type="submission" date="2020-08" db="EMBL/GenBank/DDBJ databases">
        <title>Plant Genome Project.</title>
        <authorList>
            <person name="Zhang R.-G."/>
        </authorList>
    </citation>
    <scope>NUCLEOTIDE SEQUENCE [LARGE SCALE GENOMIC DNA]</scope>
    <source>
        <tissue evidence="4">Rhizome</tissue>
    </source>
</reference>
<dbReference type="InterPro" id="IPR021410">
    <property type="entry name" value="FAF"/>
</dbReference>
<feature type="compositionally biased region" description="Acidic residues" evidence="2">
    <location>
        <begin position="323"/>
        <end position="347"/>
    </location>
</feature>
<organism evidence="4 5">
    <name type="scientific">Zingiber officinale</name>
    <name type="common">Ginger</name>
    <name type="synonym">Amomum zingiber</name>
    <dbReference type="NCBI Taxonomy" id="94328"/>
    <lineage>
        <taxon>Eukaryota</taxon>
        <taxon>Viridiplantae</taxon>
        <taxon>Streptophyta</taxon>
        <taxon>Embryophyta</taxon>
        <taxon>Tracheophyta</taxon>
        <taxon>Spermatophyta</taxon>
        <taxon>Magnoliopsida</taxon>
        <taxon>Liliopsida</taxon>
        <taxon>Zingiberales</taxon>
        <taxon>Zingiberaceae</taxon>
        <taxon>Zingiber</taxon>
    </lineage>
</organism>
<evidence type="ECO:0000256" key="1">
    <source>
        <dbReference type="ARBA" id="ARBA00008690"/>
    </source>
</evidence>
<evidence type="ECO:0000313" key="5">
    <source>
        <dbReference type="Proteomes" id="UP000734854"/>
    </source>
</evidence>
<gene>
    <name evidence="4" type="ORF">ZIOFF_016296</name>
</gene>
<dbReference type="AlphaFoldDB" id="A0A8J5HFE6"/>
<comment type="similarity">
    <text evidence="1">Belongs to the fantastic four family.</text>
</comment>
<dbReference type="Pfam" id="PF11250">
    <property type="entry name" value="FAF"/>
    <property type="match status" value="2"/>
</dbReference>
<sequence>MQTPFHLSWKFLQPAVRERIGDGENGRRPGQVDVWSGIHQPVAAPYVHPLVRRSSSSMSSESLQICTESLGSENGSDDFSDGGYGRVEVEGEEERKDIEFAEEKVEETEESPSTRRRRTELAAVNYQCSSVKRRSPPSLFPPPLSSISRRDGPCLHMVRTRRDGRLVVEAVPVPSRNYLHASRESGRLLLSIAGVTANYRDQNEEKKAAEKVEETEESPSTRRRRTELAAVNYQCSSVKRRSPPRLFPPPLSFISRRDGPCLHMASHRRDSRLVVEVVPVPSRNYLHASRESGRLLLSIAGVTANYRDQNEEKKAAEVANSDQEAEAEEAEEAELVEEEDEEEEEEVEVVDQGTMVEVKVSTQQQQHCTGASAAAKKILRLSLFINKFVGGTLENKTNTYPIQPESRPLRLTTTAAAAAAVATSSEPESTAGPAPGHAPQERSLLFTSKRRNREAMLSSMRRCRQLRRPLFFWEPCFIATTS</sequence>
<feature type="region of interest" description="Disordered" evidence="2">
    <location>
        <begin position="420"/>
        <end position="446"/>
    </location>
</feature>
<proteinExistence type="inferred from homology"/>
<feature type="domain" description="FAF" evidence="3">
    <location>
        <begin position="140"/>
        <end position="191"/>
    </location>
</feature>
<dbReference type="PANTHER" id="PTHR33155:SF3">
    <property type="entry name" value="PROTEIN FAF-LIKE, CHLOROPLASTIC"/>
    <property type="match status" value="1"/>
</dbReference>
<comment type="caution">
    <text evidence="4">The sequence shown here is derived from an EMBL/GenBank/DDBJ whole genome shotgun (WGS) entry which is preliminary data.</text>
</comment>
<evidence type="ECO:0000259" key="3">
    <source>
        <dbReference type="Pfam" id="PF11250"/>
    </source>
</evidence>
<accession>A0A8J5HFE6</accession>
<evidence type="ECO:0000256" key="2">
    <source>
        <dbReference type="SAM" id="MobiDB-lite"/>
    </source>
</evidence>
<feature type="region of interest" description="Disordered" evidence="2">
    <location>
        <begin position="315"/>
        <end position="347"/>
    </location>
</feature>
<feature type="compositionally biased region" description="Basic and acidic residues" evidence="2">
    <location>
        <begin position="203"/>
        <end position="212"/>
    </location>
</feature>
<evidence type="ECO:0000313" key="4">
    <source>
        <dbReference type="EMBL" id="KAG6526313.1"/>
    </source>
</evidence>